<gene>
    <name evidence="7" type="ORF">GCM10011383_10670</name>
</gene>
<dbReference type="PANTHER" id="PTHR12815">
    <property type="entry name" value="SORTING AND ASSEMBLY MACHINERY SAMM50 PROTEIN FAMILY MEMBER"/>
    <property type="match status" value="1"/>
</dbReference>
<proteinExistence type="predicted"/>
<feature type="domain" description="POTRA" evidence="6">
    <location>
        <begin position="224"/>
        <end position="291"/>
    </location>
</feature>
<dbReference type="Gene3D" id="2.40.160.50">
    <property type="entry name" value="membrane protein fhac: a member of the omp85/tpsb transporter family"/>
    <property type="match status" value="1"/>
</dbReference>
<keyword evidence="8" id="KW-1185">Reference proteome</keyword>
<evidence type="ECO:0000313" key="8">
    <source>
        <dbReference type="Proteomes" id="UP000632273"/>
    </source>
</evidence>
<evidence type="ECO:0000256" key="3">
    <source>
        <dbReference type="ARBA" id="ARBA00022692"/>
    </source>
</evidence>
<dbReference type="Pfam" id="PF01103">
    <property type="entry name" value="Omp85"/>
    <property type="match status" value="1"/>
</dbReference>
<evidence type="ECO:0000259" key="6">
    <source>
        <dbReference type="Pfam" id="PF07244"/>
    </source>
</evidence>
<organism evidence="7 8">
    <name type="scientific">Hymenobacter cavernae</name>
    <dbReference type="NCBI Taxonomy" id="2044852"/>
    <lineage>
        <taxon>Bacteria</taxon>
        <taxon>Pseudomonadati</taxon>
        <taxon>Bacteroidota</taxon>
        <taxon>Cytophagia</taxon>
        <taxon>Cytophagales</taxon>
        <taxon>Hymenobacteraceae</taxon>
        <taxon>Hymenobacter</taxon>
    </lineage>
</organism>
<protein>
    <recommendedName>
        <fullName evidence="9">Bacterial surface antigen (D15) domain-containing protein</fullName>
    </recommendedName>
</protein>
<evidence type="ECO:0008006" key="9">
    <source>
        <dbReference type="Google" id="ProtNLM"/>
    </source>
</evidence>
<evidence type="ECO:0000259" key="5">
    <source>
        <dbReference type="Pfam" id="PF01103"/>
    </source>
</evidence>
<comment type="subcellular location">
    <subcellularLocation>
        <location evidence="1">Membrane</location>
    </subcellularLocation>
</comment>
<keyword evidence="3" id="KW-0812">Transmembrane</keyword>
<dbReference type="EMBL" id="BMHT01000002">
    <property type="protein sequence ID" value="GGF01636.1"/>
    <property type="molecule type" value="Genomic_DNA"/>
</dbReference>
<dbReference type="InterPro" id="IPR010827">
    <property type="entry name" value="BamA/TamA_POTRA"/>
</dbReference>
<reference evidence="8" key="1">
    <citation type="journal article" date="2019" name="Int. J. Syst. Evol. Microbiol.">
        <title>The Global Catalogue of Microorganisms (GCM) 10K type strain sequencing project: providing services to taxonomists for standard genome sequencing and annotation.</title>
        <authorList>
            <consortium name="The Broad Institute Genomics Platform"/>
            <consortium name="The Broad Institute Genome Sequencing Center for Infectious Disease"/>
            <person name="Wu L."/>
            <person name="Ma J."/>
        </authorList>
    </citation>
    <scope>NUCLEOTIDE SEQUENCE [LARGE SCALE GENOMIC DNA]</scope>
    <source>
        <strain evidence="8">CGMCC 1.15197</strain>
    </source>
</reference>
<dbReference type="InterPro" id="IPR039910">
    <property type="entry name" value="D15-like"/>
</dbReference>
<evidence type="ECO:0000256" key="4">
    <source>
        <dbReference type="ARBA" id="ARBA00023136"/>
    </source>
</evidence>
<keyword evidence="4" id="KW-0472">Membrane</keyword>
<dbReference type="Pfam" id="PF07244">
    <property type="entry name" value="POTRA"/>
    <property type="match status" value="1"/>
</dbReference>
<dbReference type="InterPro" id="IPR000184">
    <property type="entry name" value="Bac_surfAg_D15"/>
</dbReference>
<feature type="domain" description="Bacterial surface antigen (D15)" evidence="5">
    <location>
        <begin position="330"/>
        <end position="629"/>
    </location>
</feature>
<comment type="caution">
    <text evidence="7">The sequence shown here is derived from an EMBL/GenBank/DDBJ whole genome shotgun (WGS) entry which is preliminary data.</text>
</comment>
<dbReference type="Proteomes" id="UP000632273">
    <property type="component" value="Unassembled WGS sequence"/>
</dbReference>
<name>A0ABQ1TS39_9BACT</name>
<dbReference type="PANTHER" id="PTHR12815:SF18">
    <property type="entry name" value="SORTING AND ASSEMBLY MACHINERY COMPONENT 50 HOMOLOG"/>
    <property type="match status" value="1"/>
</dbReference>
<evidence type="ECO:0000256" key="1">
    <source>
        <dbReference type="ARBA" id="ARBA00004370"/>
    </source>
</evidence>
<keyword evidence="2" id="KW-1134">Transmembrane beta strand</keyword>
<accession>A0ABQ1TS39</accession>
<evidence type="ECO:0000313" key="7">
    <source>
        <dbReference type="EMBL" id="GGF01636.1"/>
    </source>
</evidence>
<sequence length="629" mass="71124">MPTFFPQMYVRLFFLSLLAWWLGGGMPVAWAQITAPGASPSPSQVTTSGMPAPTPVARDTTRRIVRKPVHPKVVRLQTEAADRPVLRHYRYRTTLPDSVSALHEVRDLLLAMQADAYLTASADTMHWRRDTLVVQVYVGEKFRWARLRNGNLGDGLLTRAGYREKFFRNQPFLPAEWARLQERIVDEAENQGHPFATVRLDSVQLRGADIDARVVLDRGPVILFDSIQIVGNSKTKKRFLTKYLQIFPNQPYNQQRVNAAAQLLRQLPYVQVKGNPEVRFSRGRARVYLLIDDRNANQFDAIIGVVPNSTTSVGQSKLQLTGDVTINLRNLRGGGKQIGLQWRKVDVATQSLDAHYLHPNFFGTPLELGASFNLYKQANAFLTVRPRLQVTYPTAQAGRIAFFTERRGSRLLDPALKERTSLPDTIDSQYNSYGVSYEWNRLDDLYFPRQGLLVYLQGAVGTKNISKNPELNDTLYRRIALHSNQITLSGRLEQYVRVGRSGVFLARVRGESLLNQRLFLNDMFRIGGLATLRGFSENFFYTNSYAVGTAEFRQFTGTDAYVFVFLDQGYLRRDLANDKFWDAPTGLGAGLSFRTGAGVFQFVYSMGQAKGQRLAPNASKIHFGITSRF</sequence>
<dbReference type="Gene3D" id="3.10.20.310">
    <property type="entry name" value="membrane protein fhac"/>
    <property type="match status" value="1"/>
</dbReference>
<evidence type="ECO:0000256" key="2">
    <source>
        <dbReference type="ARBA" id="ARBA00022452"/>
    </source>
</evidence>